<feature type="chain" id="PRO_5039922248" description="thioredoxin-dependent peroxiredoxin" evidence="9">
    <location>
        <begin position="19"/>
        <end position="242"/>
    </location>
</feature>
<dbReference type="Proteomes" id="UP001107558">
    <property type="component" value="Chromosome 2"/>
</dbReference>
<keyword evidence="7" id="KW-0676">Redox-active center</keyword>
<dbReference type="GO" id="GO:0008379">
    <property type="term" value="F:thioredoxin peroxidase activity"/>
    <property type="evidence" value="ECO:0007669"/>
    <property type="project" value="TreeGrafter"/>
</dbReference>
<evidence type="ECO:0000256" key="7">
    <source>
        <dbReference type="ARBA" id="ARBA00023284"/>
    </source>
</evidence>
<comment type="catalytic activity">
    <reaction evidence="8">
        <text>a hydroperoxide + [thioredoxin]-dithiol = an alcohol + [thioredoxin]-disulfide + H2O</text>
        <dbReference type="Rhea" id="RHEA:62620"/>
        <dbReference type="Rhea" id="RHEA-COMP:10698"/>
        <dbReference type="Rhea" id="RHEA-COMP:10700"/>
        <dbReference type="ChEBI" id="CHEBI:15377"/>
        <dbReference type="ChEBI" id="CHEBI:29950"/>
        <dbReference type="ChEBI" id="CHEBI:30879"/>
        <dbReference type="ChEBI" id="CHEBI:35924"/>
        <dbReference type="ChEBI" id="CHEBI:50058"/>
        <dbReference type="EC" id="1.11.1.24"/>
    </reaction>
</comment>
<dbReference type="Pfam" id="PF00578">
    <property type="entry name" value="AhpC-TSA"/>
    <property type="match status" value="1"/>
</dbReference>
<evidence type="ECO:0000256" key="4">
    <source>
        <dbReference type="ARBA" id="ARBA00022862"/>
    </source>
</evidence>
<dbReference type="PANTHER" id="PTHR10681:SF171">
    <property type="entry name" value="PEROXIREDOXIN 4"/>
    <property type="match status" value="1"/>
</dbReference>
<keyword evidence="6" id="KW-1015">Disulfide bond</keyword>
<dbReference type="InterPro" id="IPR019479">
    <property type="entry name" value="Peroxiredoxin_C"/>
</dbReference>
<evidence type="ECO:0000256" key="2">
    <source>
        <dbReference type="ARBA" id="ARBA00013017"/>
    </source>
</evidence>
<dbReference type="InterPro" id="IPR013766">
    <property type="entry name" value="Thioredoxin_domain"/>
</dbReference>
<evidence type="ECO:0000256" key="1">
    <source>
        <dbReference type="ARBA" id="ARBA00009796"/>
    </source>
</evidence>
<dbReference type="SUPFAM" id="SSF52833">
    <property type="entry name" value="Thioredoxin-like"/>
    <property type="match status" value="1"/>
</dbReference>
<keyword evidence="12" id="KW-1185">Reference proteome</keyword>
<dbReference type="InterPro" id="IPR036249">
    <property type="entry name" value="Thioredoxin-like_sf"/>
</dbReference>
<dbReference type="GO" id="GO:0006979">
    <property type="term" value="P:response to oxidative stress"/>
    <property type="evidence" value="ECO:0007669"/>
    <property type="project" value="TreeGrafter"/>
</dbReference>
<dbReference type="Pfam" id="PF10417">
    <property type="entry name" value="1-cysPrx_C"/>
    <property type="match status" value="1"/>
</dbReference>
<evidence type="ECO:0000256" key="8">
    <source>
        <dbReference type="ARBA" id="ARBA00049091"/>
    </source>
</evidence>
<evidence type="ECO:0000259" key="10">
    <source>
        <dbReference type="PROSITE" id="PS51352"/>
    </source>
</evidence>
<keyword evidence="3" id="KW-0575">Peroxidase</keyword>
<dbReference type="EC" id="1.11.1.24" evidence="2"/>
<evidence type="ECO:0000256" key="9">
    <source>
        <dbReference type="SAM" id="SignalP"/>
    </source>
</evidence>
<dbReference type="CDD" id="cd03015">
    <property type="entry name" value="PRX_Typ2cys"/>
    <property type="match status" value="1"/>
</dbReference>
<keyword evidence="9" id="KW-0732">Signal</keyword>
<comment type="similarity">
    <text evidence="1">Belongs to the peroxiredoxin family. AhpC/Prx1 subfamily.</text>
</comment>
<dbReference type="InterPro" id="IPR000866">
    <property type="entry name" value="AhpC/TSA"/>
</dbReference>
<keyword evidence="5" id="KW-0560">Oxidoreductase</keyword>
<dbReference type="InterPro" id="IPR050217">
    <property type="entry name" value="Peroxiredoxin"/>
</dbReference>
<dbReference type="GO" id="GO:0042744">
    <property type="term" value="P:hydrogen peroxide catabolic process"/>
    <property type="evidence" value="ECO:0007669"/>
    <property type="project" value="TreeGrafter"/>
</dbReference>
<evidence type="ECO:0000313" key="11">
    <source>
        <dbReference type="EMBL" id="KAG5677893.1"/>
    </source>
</evidence>
<dbReference type="GO" id="GO:0005829">
    <property type="term" value="C:cytosol"/>
    <property type="evidence" value="ECO:0007669"/>
    <property type="project" value="TreeGrafter"/>
</dbReference>
<sequence>MLKHFVIFSFVLFGLAFANDDGSCFAAPKDVYPTDKSSNKIEHSLQYTKAVISKPAPQFSGTAVMNGEFKTISLNDYLGKYVVFFFYPLDFTFVCPTEILAFSDRIDEFKKINTEVIAASVDSHFTHLSWTKTPRKEGGLGNVKIPLLSDLSHKISKDYGVYLEDLGHTLRGLFIIDAKGVLRQITMNDLPVGRSVDETLRLVQAFQYTDTHGEVCPSGWMPGSRTIIPDPEEKLKYFEKEL</sequence>
<dbReference type="Gene3D" id="3.40.30.10">
    <property type="entry name" value="Glutaredoxin"/>
    <property type="match status" value="1"/>
</dbReference>
<dbReference type="GO" id="GO:0045454">
    <property type="term" value="P:cell redox homeostasis"/>
    <property type="evidence" value="ECO:0007669"/>
    <property type="project" value="TreeGrafter"/>
</dbReference>
<comment type="caution">
    <text evidence="11">The sequence shown here is derived from an EMBL/GenBank/DDBJ whole genome shotgun (WGS) entry which is preliminary data.</text>
</comment>
<feature type="domain" description="Thioredoxin" evidence="10">
    <location>
        <begin position="50"/>
        <end position="208"/>
    </location>
</feature>
<accession>A0A9J6C7G9</accession>
<dbReference type="FunFam" id="3.40.30.10:FF:000003">
    <property type="entry name" value="Peroxiredoxin 1"/>
    <property type="match status" value="1"/>
</dbReference>
<name>A0A9J6C7G9_POLVA</name>
<evidence type="ECO:0000256" key="6">
    <source>
        <dbReference type="ARBA" id="ARBA00023157"/>
    </source>
</evidence>
<feature type="signal peptide" evidence="9">
    <location>
        <begin position="1"/>
        <end position="18"/>
    </location>
</feature>
<organism evidence="11 12">
    <name type="scientific">Polypedilum vanderplanki</name>
    <name type="common">Sleeping chironomid midge</name>
    <dbReference type="NCBI Taxonomy" id="319348"/>
    <lineage>
        <taxon>Eukaryota</taxon>
        <taxon>Metazoa</taxon>
        <taxon>Ecdysozoa</taxon>
        <taxon>Arthropoda</taxon>
        <taxon>Hexapoda</taxon>
        <taxon>Insecta</taxon>
        <taxon>Pterygota</taxon>
        <taxon>Neoptera</taxon>
        <taxon>Endopterygota</taxon>
        <taxon>Diptera</taxon>
        <taxon>Nematocera</taxon>
        <taxon>Chironomoidea</taxon>
        <taxon>Chironomidae</taxon>
        <taxon>Chironominae</taxon>
        <taxon>Polypedilum</taxon>
        <taxon>Polypedilum</taxon>
    </lineage>
</organism>
<dbReference type="EMBL" id="JADBJN010000002">
    <property type="protein sequence ID" value="KAG5677893.1"/>
    <property type="molecule type" value="Genomic_DNA"/>
</dbReference>
<dbReference type="PROSITE" id="PS51352">
    <property type="entry name" value="THIOREDOXIN_2"/>
    <property type="match status" value="1"/>
</dbReference>
<evidence type="ECO:0000313" key="12">
    <source>
        <dbReference type="Proteomes" id="UP001107558"/>
    </source>
</evidence>
<dbReference type="OrthoDB" id="185659at2759"/>
<keyword evidence="4" id="KW-0049">Antioxidant</keyword>
<reference evidence="11" key="1">
    <citation type="submission" date="2021-03" db="EMBL/GenBank/DDBJ databases">
        <title>Chromosome level genome of the anhydrobiotic midge Polypedilum vanderplanki.</title>
        <authorList>
            <person name="Yoshida Y."/>
            <person name="Kikawada T."/>
            <person name="Gusev O."/>
        </authorList>
    </citation>
    <scope>NUCLEOTIDE SEQUENCE</scope>
    <source>
        <strain evidence="11">NIAS01</strain>
        <tissue evidence="11">Whole body or cell culture</tissue>
    </source>
</reference>
<dbReference type="GO" id="GO:0005783">
    <property type="term" value="C:endoplasmic reticulum"/>
    <property type="evidence" value="ECO:0007669"/>
    <property type="project" value="TreeGrafter"/>
</dbReference>
<evidence type="ECO:0000256" key="3">
    <source>
        <dbReference type="ARBA" id="ARBA00022559"/>
    </source>
</evidence>
<gene>
    <name evidence="11" type="ORF">PVAND_007610</name>
</gene>
<proteinExistence type="inferred from homology"/>
<evidence type="ECO:0000256" key="5">
    <source>
        <dbReference type="ARBA" id="ARBA00023002"/>
    </source>
</evidence>
<dbReference type="GO" id="GO:0033554">
    <property type="term" value="P:cellular response to stress"/>
    <property type="evidence" value="ECO:0007669"/>
    <property type="project" value="TreeGrafter"/>
</dbReference>
<dbReference type="AlphaFoldDB" id="A0A9J6C7G9"/>
<protein>
    <recommendedName>
        <fullName evidence="2">thioredoxin-dependent peroxiredoxin</fullName>
        <ecNumber evidence="2">1.11.1.24</ecNumber>
    </recommendedName>
</protein>
<dbReference type="PANTHER" id="PTHR10681">
    <property type="entry name" value="THIOREDOXIN PEROXIDASE"/>
    <property type="match status" value="1"/>
</dbReference>
<dbReference type="GO" id="GO:0008340">
    <property type="term" value="P:determination of adult lifespan"/>
    <property type="evidence" value="ECO:0007669"/>
    <property type="project" value="UniProtKB-ARBA"/>
</dbReference>